<dbReference type="InterPro" id="IPR014284">
    <property type="entry name" value="RNA_pol_sigma-70_dom"/>
</dbReference>
<dbReference type="RefSeq" id="WP_301211275.1">
    <property type="nucleotide sequence ID" value="NZ_JAROCF010000001.1"/>
</dbReference>
<feature type="domain" description="RNA polymerase sigma-70 region 2" evidence="6">
    <location>
        <begin position="26"/>
        <end position="94"/>
    </location>
</feature>
<keyword evidence="2" id="KW-0805">Transcription regulation</keyword>
<dbReference type="InterPro" id="IPR036388">
    <property type="entry name" value="WH-like_DNA-bd_sf"/>
</dbReference>
<comment type="caution">
    <text evidence="8">The sequence shown here is derived from an EMBL/GenBank/DDBJ whole genome shotgun (WGS) entry which is preliminary data.</text>
</comment>
<evidence type="ECO:0000313" key="8">
    <source>
        <dbReference type="EMBL" id="MDN4614325.1"/>
    </source>
</evidence>
<keyword evidence="3" id="KW-0731">Sigma factor</keyword>
<keyword evidence="4" id="KW-0804">Transcription</keyword>
<name>A0ABT8KA44_9MICO</name>
<comment type="similarity">
    <text evidence="1">Belongs to the sigma-70 factor family. ECF subfamily.</text>
</comment>
<evidence type="ECO:0000313" key="9">
    <source>
        <dbReference type="Proteomes" id="UP001174208"/>
    </source>
</evidence>
<dbReference type="CDD" id="cd06171">
    <property type="entry name" value="Sigma70_r4"/>
    <property type="match status" value="1"/>
</dbReference>
<dbReference type="Gene3D" id="1.10.10.10">
    <property type="entry name" value="Winged helix-like DNA-binding domain superfamily/Winged helix DNA-binding domain"/>
    <property type="match status" value="1"/>
</dbReference>
<evidence type="ECO:0000256" key="4">
    <source>
        <dbReference type="ARBA" id="ARBA00023163"/>
    </source>
</evidence>
<feature type="domain" description="RNA polymerase sigma factor 70 region 4 type 2" evidence="7">
    <location>
        <begin position="127"/>
        <end position="178"/>
    </location>
</feature>
<sequence>MDRDEFDEAAAWSAARGGDGPAFASLFDLHRDRVFGHALRLLREPHDAEDVTAVVFLEAWRRRETVRVVDGSIIGWLLVTTNYTIRNHTRSRRRYRAALGRLPQPAPQDDHAPRVDAALDDEGRSRVVRDAFARLPQRDQDVITLCVLEELSTAQAAEALGVPEGTVKSRLSRAKQRLAALTGPAAAPDSDTDQAILEGGAR</sequence>
<accession>A0ABT8KA44</accession>
<evidence type="ECO:0000259" key="7">
    <source>
        <dbReference type="Pfam" id="PF08281"/>
    </source>
</evidence>
<evidence type="ECO:0000256" key="1">
    <source>
        <dbReference type="ARBA" id="ARBA00010641"/>
    </source>
</evidence>
<dbReference type="InterPro" id="IPR013249">
    <property type="entry name" value="RNA_pol_sigma70_r4_t2"/>
</dbReference>
<gene>
    <name evidence="8" type="ORF">P5G50_07675</name>
</gene>
<dbReference type="Proteomes" id="UP001174208">
    <property type="component" value="Unassembled WGS sequence"/>
</dbReference>
<dbReference type="Pfam" id="PF08281">
    <property type="entry name" value="Sigma70_r4_2"/>
    <property type="match status" value="1"/>
</dbReference>
<organism evidence="8 9">
    <name type="scientific">Leifsonia williamsii</name>
    <dbReference type="NCBI Taxonomy" id="3035919"/>
    <lineage>
        <taxon>Bacteria</taxon>
        <taxon>Bacillati</taxon>
        <taxon>Actinomycetota</taxon>
        <taxon>Actinomycetes</taxon>
        <taxon>Micrococcales</taxon>
        <taxon>Microbacteriaceae</taxon>
        <taxon>Leifsonia</taxon>
    </lineage>
</organism>
<dbReference type="InterPro" id="IPR013324">
    <property type="entry name" value="RNA_pol_sigma_r3/r4-like"/>
</dbReference>
<dbReference type="SUPFAM" id="SSF88946">
    <property type="entry name" value="Sigma2 domain of RNA polymerase sigma factors"/>
    <property type="match status" value="1"/>
</dbReference>
<dbReference type="NCBIfam" id="TIGR02937">
    <property type="entry name" value="sigma70-ECF"/>
    <property type="match status" value="1"/>
</dbReference>
<evidence type="ECO:0000256" key="5">
    <source>
        <dbReference type="SAM" id="MobiDB-lite"/>
    </source>
</evidence>
<dbReference type="InterPro" id="IPR013325">
    <property type="entry name" value="RNA_pol_sigma_r2"/>
</dbReference>
<evidence type="ECO:0000256" key="2">
    <source>
        <dbReference type="ARBA" id="ARBA00023015"/>
    </source>
</evidence>
<dbReference type="Pfam" id="PF04542">
    <property type="entry name" value="Sigma70_r2"/>
    <property type="match status" value="1"/>
</dbReference>
<evidence type="ECO:0000256" key="3">
    <source>
        <dbReference type="ARBA" id="ARBA00023082"/>
    </source>
</evidence>
<proteinExistence type="inferred from homology"/>
<dbReference type="SUPFAM" id="SSF88659">
    <property type="entry name" value="Sigma3 and sigma4 domains of RNA polymerase sigma factors"/>
    <property type="match status" value="1"/>
</dbReference>
<keyword evidence="9" id="KW-1185">Reference proteome</keyword>
<dbReference type="EMBL" id="JAROCF010000001">
    <property type="protein sequence ID" value="MDN4614325.1"/>
    <property type="molecule type" value="Genomic_DNA"/>
</dbReference>
<dbReference type="PANTHER" id="PTHR43133">
    <property type="entry name" value="RNA POLYMERASE ECF-TYPE SIGMA FACTO"/>
    <property type="match status" value="1"/>
</dbReference>
<feature type="region of interest" description="Disordered" evidence="5">
    <location>
        <begin position="180"/>
        <end position="202"/>
    </location>
</feature>
<evidence type="ECO:0000259" key="6">
    <source>
        <dbReference type="Pfam" id="PF04542"/>
    </source>
</evidence>
<dbReference type="InterPro" id="IPR039425">
    <property type="entry name" value="RNA_pol_sigma-70-like"/>
</dbReference>
<dbReference type="Gene3D" id="1.10.1740.10">
    <property type="match status" value="1"/>
</dbReference>
<protein>
    <submittedName>
        <fullName evidence="8">Sigma-70 family RNA polymerase sigma factor</fullName>
    </submittedName>
</protein>
<dbReference type="PANTHER" id="PTHR43133:SF25">
    <property type="entry name" value="RNA POLYMERASE SIGMA FACTOR RFAY-RELATED"/>
    <property type="match status" value="1"/>
</dbReference>
<reference evidence="8" key="1">
    <citation type="submission" date="2023-06" db="EMBL/GenBank/DDBJ databases">
        <title>MT1 and MT2 Draft Genomes of Novel Species.</title>
        <authorList>
            <person name="Venkateswaran K."/>
        </authorList>
    </citation>
    <scope>NUCLEOTIDE SEQUENCE</scope>
    <source>
        <strain evidence="8">F6_8S_P_1B</strain>
    </source>
</reference>
<dbReference type="InterPro" id="IPR007627">
    <property type="entry name" value="RNA_pol_sigma70_r2"/>
</dbReference>